<organism evidence="3 4">
    <name type="scientific">Enterocloster aldenensis</name>
    <dbReference type="NCBI Taxonomy" id="358742"/>
    <lineage>
        <taxon>Bacteria</taxon>
        <taxon>Bacillati</taxon>
        <taxon>Bacillota</taxon>
        <taxon>Clostridia</taxon>
        <taxon>Lachnospirales</taxon>
        <taxon>Lachnospiraceae</taxon>
        <taxon>Enterocloster</taxon>
    </lineage>
</organism>
<dbReference type="AlphaFoldDB" id="A0AAW5BRI7"/>
<dbReference type="PANTHER" id="PTHR15108">
    <property type="entry name" value="N-ACYLGLUCOSAMINE-2-EPIMERASE"/>
    <property type="match status" value="1"/>
</dbReference>
<dbReference type="EMBL" id="JAKNGE010000017">
    <property type="protein sequence ID" value="MCG4746623.1"/>
    <property type="molecule type" value="Genomic_DNA"/>
</dbReference>
<comment type="caution">
    <text evidence="3">The sequence shown here is derived from an EMBL/GenBank/DDBJ whole genome shotgun (WGS) entry which is preliminary data.</text>
</comment>
<dbReference type="RefSeq" id="WP_238053620.1">
    <property type="nucleotide sequence ID" value="NZ_JAKNGE010000017.1"/>
</dbReference>
<reference evidence="3" key="1">
    <citation type="submission" date="2022-01" db="EMBL/GenBank/DDBJ databases">
        <title>Collection of gut derived symbiotic bacterial strains cultured from healthy donors.</title>
        <authorList>
            <person name="Lin H."/>
            <person name="Kohout C."/>
            <person name="Waligurski E."/>
            <person name="Pamer E.G."/>
        </authorList>
    </citation>
    <scope>NUCLEOTIDE SEQUENCE</scope>
    <source>
        <strain evidence="3">DFI.6.55</strain>
    </source>
</reference>
<proteinExistence type="inferred from homology"/>
<evidence type="ECO:0000256" key="1">
    <source>
        <dbReference type="ARBA" id="ARBA00008558"/>
    </source>
</evidence>
<accession>A0AAW5BRI7</accession>
<protein>
    <submittedName>
        <fullName evidence="3">AGE family epimerase/isomerase</fullName>
    </submittedName>
</protein>
<comment type="similarity">
    <text evidence="1">Belongs to the N-acylglucosamine 2-epimerase family.</text>
</comment>
<evidence type="ECO:0000256" key="2">
    <source>
        <dbReference type="ARBA" id="ARBA00023235"/>
    </source>
</evidence>
<dbReference type="Proteomes" id="UP001299608">
    <property type="component" value="Unassembled WGS sequence"/>
</dbReference>
<dbReference type="GO" id="GO:0016853">
    <property type="term" value="F:isomerase activity"/>
    <property type="evidence" value="ECO:0007669"/>
    <property type="project" value="UniProtKB-KW"/>
</dbReference>
<dbReference type="SUPFAM" id="SSF48208">
    <property type="entry name" value="Six-hairpin glycosidases"/>
    <property type="match status" value="1"/>
</dbReference>
<sequence length="419" mass="48630">MDEVNSIKTLMSRMEKNLKECILPFWCNNMVDEKNGGFFGKVDGNLKPVEGYPKAVVLNTRMLWAFTSAFDIFGDEHYEKLAKRAFEYLRDYFWDNTYDGVYWMVNEKGIPLEIEKRTYGQAFIVYSMAEYYRVFKDENALDMAMRTFKLVNSCAKYENGGYADSVSREWKKDFWLWRWVMNADGAPKLLNSHLHMFEATITLYQATGNQYVGVVLKEFLEFLLDVAVDRDNHHLKAGMDEDGNRTDDEINYGHDAECCYLLTWAANLLGDGSLIKKARNTALDIMDHVYLEGLDPINGGMYSDMDLKTGHINKSKVWWTQAEGITSFFNCYELTKDQKYLKATLDIWDYVEAYVADHEKGEWFALGSNKVFDSEMVKDMEAMKNMVGDEKASKAKCPYHNTRTCLEIMKRGKRVLDKI</sequence>
<name>A0AAW5BRI7_9FIRM</name>
<keyword evidence="2" id="KW-0413">Isomerase</keyword>
<gene>
    <name evidence="3" type="ORF">L0N08_14470</name>
</gene>
<dbReference type="GO" id="GO:0005975">
    <property type="term" value="P:carbohydrate metabolic process"/>
    <property type="evidence" value="ECO:0007669"/>
    <property type="project" value="InterPro"/>
</dbReference>
<dbReference type="Gene3D" id="1.50.10.10">
    <property type="match status" value="1"/>
</dbReference>
<dbReference type="InterPro" id="IPR008928">
    <property type="entry name" value="6-hairpin_glycosidase_sf"/>
</dbReference>
<dbReference type="Pfam" id="PF07221">
    <property type="entry name" value="GlcNAc_2-epim"/>
    <property type="match status" value="1"/>
</dbReference>
<dbReference type="InterPro" id="IPR010819">
    <property type="entry name" value="AGE/CE"/>
</dbReference>
<dbReference type="InterPro" id="IPR012341">
    <property type="entry name" value="6hp_glycosidase-like_sf"/>
</dbReference>
<evidence type="ECO:0000313" key="3">
    <source>
        <dbReference type="EMBL" id="MCG4746623.1"/>
    </source>
</evidence>
<evidence type="ECO:0000313" key="4">
    <source>
        <dbReference type="Proteomes" id="UP001299608"/>
    </source>
</evidence>